<dbReference type="InterPro" id="IPR025948">
    <property type="entry name" value="HTH-like_dom"/>
</dbReference>
<dbReference type="InterPro" id="IPR001584">
    <property type="entry name" value="Integrase_cat-core"/>
</dbReference>
<protein>
    <submittedName>
        <fullName evidence="2">IS3 family transposase</fullName>
    </submittedName>
</protein>
<organism evidence="2 3">
    <name type="scientific">Spirosoma pollinicola</name>
    <dbReference type="NCBI Taxonomy" id="2057025"/>
    <lineage>
        <taxon>Bacteria</taxon>
        <taxon>Pseudomonadati</taxon>
        <taxon>Bacteroidota</taxon>
        <taxon>Cytophagia</taxon>
        <taxon>Cytophagales</taxon>
        <taxon>Cytophagaceae</taxon>
        <taxon>Spirosoma</taxon>
    </lineage>
</organism>
<evidence type="ECO:0000259" key="1">
    <source>
        <dbReference type="PROSITE" id="PS50994"/>
    </source>
</evidence>
<evidence type="ECO:0000313" key="3">
    <source>
        <dbReference type="Proteomes" id="UP000232883"/>
    </source>
</evidence>
<proteinExistence type="predicted"/>
<dbReference type="Pfam" id="PF13276">
    <property type="entry name" value="HTH_21"/>
    <property type="match status" value="1"/>
</dbReference>
<gene>
    <name evidence="2" type="ORF">CWM47_21470</name>
</gene>
<sequence>MCKVLNVSSSGYYYWRKHPIGKRQLNQDKLINRIRQVHTQSQSRYGSPRIADELREQGVKASRNRIARLMHKAGIRSIMYKKYRVQTTESNHNYPVAKNLLNREFTADKPGQKWVSDLTYIATGQGWLYLTVILDLADRKVVGWALSDSMKAVDTSVAALRMAFKNRVIDDQLLFHSDRGIQYACTEFKDELKHLPVEQSMSRKGNCWDNAVAESFFKTLKCEMVNHTYFATRAAARLATFEYIEGWYNRRRKHSVLNYRTPSQQESYFYTSSMAA</sequence>
<dbReference type="KEGG" id="spir:CWM47_21470"/>
<keyword evidence="3" id="KW-1185">Reference proteome</keyword>
<dbReference type="SUPFAM" id="SSF53098">
    <property type="entry name" value="Ribonuclease H-like"/>
    <property type="match status" value="1"/>
</dbReference>
<dbReference type="GO" id="GO:0003676">
    <property type="term" value="F:nucleic acid binding"/>
    <property type="evidence" value="ECO:0007669"/>
    <property type="project" value="InterPro"/>
</dbReference>
<dbReference type="Pfam" id="PF13333">
    <property type="entry name" value="rve_2"/>
    <property type="match status" value="1"/>
</dbReference>
<dbReference type="Pfam" id="PF00665">
    <property type="entry name" value="rve"/>
    <property type="match status" value="1"/>
</dbReference>
<dbReference type="NCBIfam" id="NF033516">
    <property type="entry name" value="transpos_IS3"/>
    <property type="match status" value="1"/>
</dbReference>
<accession>A0A2K8Z2X1</accession>
<dbReference type="PANTHER" id="PTHR46889">
    <property type="entry name" value="TRANSPOSASE INSF FOR INSERTION SEQUENCE IS3B-RELATED"/>
    <property type="match status" value="1"/>
</dbReference>
<dbReference type="GO" id="GO:0015074">
    <property type="term" value="P:DNA integration"/>
    <property type="evidence" value="ECO:0007669"/>
    <property type="project" value="InterPro"/>
</dbReference>
<dbReference type="Proteomes" id="UP000232883">
    <property type="component" value="Chromosome"/>
</dbReference>
<reference evidence="2 3" key="1">
    <citation type="submission" date="2017-11" db="EMBL/GenBank/DDBJ databases">
        <title>Taxonomic description and genome sequences of Spirosoma HA7 sp. nov., isolated from pollen microhabitat of Corylus avellana.</title>
        <authorList>
            <person name="Ambika Manirajan B."/>
            <person name="Suarez C."/>
            <person name="Ratering S."/>
            <person name="Geissler-Plaum R."/>
            <person name="Cardinale M."/>
            <person name="Sylvia S."/>
        </authorList>
    </citation>
    <scope>NUCLEOTIDE SEQUENCE [LARGE SCALE GENOMIC DNA]</scope>
    <source>
        <strain evidence="2 3">HA7</strain>
    </source>
</reference>
<dbReference type="InterPro" id="IPR048020">
    <property type="entry name" value="Transpos_IS3"/>
</dbReference>
<dbReference type="InterPro" id="IPR036397">
    <property type="entry name" value="RNaseH_sf"/>
</dbReference>
<dbReference type="PROSITE" id="PS50994">
    <property type="entry name" value="INTEGRASE"/>
    <property type="match status" value="1"/>
</dbReference>
<dbReference type="PANTHER" id="PTHR46889:SF4">
    <property type="entry name" value="TRANSPOSASE INSO FOR INSERTION SEQUENCE ELEMENT IS911B-RELATED"/>
    <property type="match status" value="1"/>
</dbReference>
<dbReference type="AlphaFoldDB" id="A0A2K8Z2X1"/>
<evidence type="ECO:0000313" key="2">
    <source>
        <dbReference type="EMBL" id="AUD04179.1"/>
    </source>
</evidence>
<dbReference type="InterPro" id="IPR012337">
    <property type="entry name" value="RNaseH-like_sf"/>
</dbReference>
<dbReference type="InterPro" id="IPR050900">
    <property type="entry name" value="Transposase_IS3/IS150/IS904"/>
</dbReference>
<dbReference type="EMBL" id="CP025096">
    <property type="protein sequence ID" value="AUD04179.1"/>
    <property type="molecule type" value="Genomic_DNA"/>
</dbReference>
<name>A0A2K8Z2X1_9BACT</name>
<feature type="domain" description="Integrase catalytic" evidence="1">
    <location>
        <begin position="106"/>
        <end position="270"/>
    </location>
</feature>
<dbReference type="Gene3D" id="3.30.420.10">
    <property type="entry name" value="Ribonuclease H-like superfamily/Ribonuclease H"/>
    <property type="match status" value="1"/>
</dbReference>